<feature type="repeat" description="PPR" evidence="2">
    <location>
        <begin position="22"/>
        <end position="56"/>
    </location>
</feature>
<accession>A0A835H6Q7</accession>
<keyword evidence="4" id="KW-1185">Reference proteome</keyword>
<dbReference type="EMBL" id="JADFTS010000008">
    <property type="protein sequence ID" value="KAF9592707.1"/>
    <property type="molecule type" value="Genomic_DNA"/>
</dbReference>
<dbReference type="Pfam" id="PF01535">
    <property type="entry name" value="PPR"/>
    <property type="match status" value="1"/>
</dbReference>
<dbReference type="OrthoDB" id="1721147at2759"/>
<dbReference type="Proteomes" id="UP000631114">
    <property type="component" value="Unassembled WGS sequence"/>
</dbReference>
<organism evidence="3 4">
    <name type="scientific">Coptis chinensis</name>
    <dbReference type="NCBI Taxonomy" id="261450"/>
    <lineage>
        <taxon>Eukaryota</taxon>
        <taxon>Viridiplantae</taxon>
        <taxon>Streptophyta</taxon>
        <taxon>Embryophyta</taxon>
        <taxon>Tracheophyta</taxon>
        <taxon>Spermatophyta</taxon>
        <taxon>Magnoliopsida</taxon>
        <taxon>Ranunculales</taxon>
        <taxon>Ranunculaceae</taxon>
        <taxon>Coptidoideae</taxon>
        <taxon>Coptis</taxon>
    </lineage>
</organism>
<evidence type="ECO:0000256" key="2">
    <source>
        <dbReference type="PROSITE-ProRule" id="PRU00708"/>
    </source>
</evidence>
<dbReference type="GO" id="GO:0003723">
    <property type="term" value="F:RNA binding"/>
    <property type="evidence" value="ECO:0007669"/>
    <property type="project" value="InterPro"/>
</dbReference>
<name>A0A835H6Q7_9MAGN</name>
<dbReference type="InterPro" id="IPR002885">
    <property type="entry name" value="PPR_rpt"/>
</dbReference>
<evidence type="ECO:0008006" key="5">
    <source>
        <dbReference type="Google" id="ProtNLM"/>
    </source>
</evidence>
<dbReference type="Gene3D" id="1.25.40.10">
    <property type="entry name" value="Tetratricopeptide repeat domain"/>
    <property type="match status" value="1"/>
</dbReference>
<evidence type="ECO:0000313" key="3">
    <source>
        <dbReference type="EMBL" id="KAF9592707.1"/>
    </source>
</evidence>
<dbReference type="NCBIfam" id="TIGR00756">
    <property type="entry name" value="PPR"/>
    <property type="match status" value="1"/>
</dbReference>
<dbReference type="GO" id="GO:0009451">
    <property type="term" value="P:RNA modification"/>
    <property type="evidence" value="ECO:0007669"/>
    <property type="project" value="InterPro"/>
</dbReference>
<comment type="caution">
    <text evidence="3">The sequence shown here is derived from an EMBL/GenBank/DDBJ whole genome shotgun (WGS) entry which is preliminary data.</text>
</comment>
<protein>
    <recommendedName>
        <fullName evidence="5">Pentatricopeptide repeat-containing protein</fullName>
    </recommendedName>
</protein>
<gene>
    <name evidence="3" type="ORF">IFM89_016939</name>
</gene>
<dbReference type="InterPro" id="IPR011990">
    <property type="entry name" value="TPR-like_helical_dom_sf"/>
</dbReference>
<dbReference type="InterPro" id="IPR046960">
    <property type="entry name" value="PPR_At4g14850-like_plant"/>
</dbReference>
<keyword evidence="1" id="KW-0677">Repeat</keyword>
<evidence type="ECO:0000256" key="1">
    <source>
        <dbReference type="ARBA" id="ARBA00022737"/>
    </source>
</evidence>
<dbReference type="PROSITE" id="PS51375">
    <property type="entry name" value="PPR"/>
    <property type="match status" value="1"/>
</dbReference>
<reference evidence="3 4" key="1">
    <citation type="submission" date="2020-10" db="EMBL/GenBank/DDBJ databases">
        <title>The Coptis chinensis genome and diversification of protoberbering-type alkaloids.</title>
        <authorList>
            <person name="Wang B."/>
            <person name="Shu S."/>
            <person name="Song C."/>
            <person name="Liu Y."/>
        </authorList>
    </citation>
    <scope>NUCLEOTIDE SEQUENCE [LARGE SCALE GENOMIC DNA]</scope>
    <source>
        <strain evidence="3">HL-2020</strain>
        <tissue evidence="3">Leaf</tissue>
    </source>
</reference>
<dbReference type="PANTHER" id="PTHR47926:SF359">
    <property type="entry name" value="PENTACOTRIPEPTIDE-REPEAT REGION OF PRORP DOMAIN-CONTAINING PROTEIN"/>
    <property type="match status" value="1"/>
</dbReference>
<dbReference type="PANTHER" id="PTHR47926">
    <property type="entry name" value="PENTATRICOPEPTIDE REPEAT-CONTAINING PROTEIN"/>
    <property type="match status" value="1"/>
</dbReference>
<dbReference type="AlphaFoldDB" id="A0A835H6Q7"/>
<evidence type="ECO:0000313" key="4">
    <source>
        <dbReference type="Proteomes" id="UP000631114"/>
    </source>
</evidence>
<proteinExistence type="predicted"/>
<sequence length="120" mass="13364">MYAKCGAIEDFRKVFDDMPKRDLVTWTVIIYAYADSGNPNKAMLLYDSMMNTCIVLDKVAMVTIAYACAKLGSMHEARLVGLDLKEQVPINKQDPNPQECESQTPNAPFECQAPNAPLCL</sequence>